<keyword evidence="2" id="KW-0479">Metal-binding</keyword>
<dbReference type="SUPFAM" id="SSF46548">
    <property type="entry name" value="alpha-helical ferredoxin"/>
    <property type="match status" value="1"/>
</dbReference>
<accession>I6ZPR3</accession>
<dbReference type="GO" id="GO:0051539">
    <property type="term" value="F:4 iron, 4 sulfur cluster binding"/>
    <property type="evidence" value="ECO:0007669"/>
    <property type="project" value="UniProtKB-KW"/>
</dbReference>
<evidence type="ECO:0000256" key="2">
    <source>
        <dbReference type="ARBA" id="ARBA00022723"/>
    </source>
</evidence>
<feature type="domain" description="4Fe-4S ferredoxin-type" evidence="5">
    <location>
        <begin position="2"/>
        <end position="31"/>
    </location>
</feature>
<keyword evidence="3" id="KW-0408">Iron</keyword>
<dbReference type="RefSeq" id="WP_014855465.1">
    <property type="nucleotide sequence ID" value="NC_018178.1"/>
</dbReference>
<dbReference type="STRING" id="1191523.MROS_0787"/>
<organism evidence="6 7">
    <name type="scientific">Melioribacter roseus (strain DSM 23840 / JCM 17771 / VKM B-2668 / P3M-2)</name>
    <dbReference type="NCBI Taxonomy" id="1191523"/>
    <lineage>
        <taxon>Bacteria</taxon>
        <taxon>Pseudomonadati</taxon>
        <taxon>Ignavibacteriota</taxon>
        <taxon>Ignavibacteria</taxon>
        <taxon>Ignavibacteriales</taxon>
        <taxon>Melioribacteraceae</taxon>
        <taxon>Melioribacter</taxon>
    </lineage>
</organism>
<evidence type="ECO:0000256" key="3">
    <source>
        <dbReference type="ARBA" id="ARBA00023004"/>
    </source>
</evidence>
<protein>
    <recommendedName>
        <fullName evidence="5">4Fe-4S ferredoxin-type domain-containing protein</fullName>
    </recommendedName>
</protein>
<dbReference type="InterPro" id="IPR017896">
    <property type="entry name" value="4Fe4S_Fe-S-bd"/>
</dbReference>
<dbReference type="PANTHER" id="PTHR24960">
    <property type="entry name" value="PHOTOSYSTEM I IRON-SULFUR CENTER-RELATED"/>
    <property type="match status" value="1"/>
</dbReference>
<keyword evidence="7" id="KW-1185">Reference proteome</keyword>
<feature type="domain" description="4Fe-4S ferredoxin-type" evidence="5">
    <location>
        <begin position="62"/>
        <end position="91"/>
    </location>
</feature>
<dbReference type="PROSITE" id="PS00198">
    <property type="entry name" value="4FE4S_FER_1"/>
    <property type="match status" value="1"/>
</dbReference>
<sequence>MYRLKLNAKDCISCGICTDVCLTKAIDMRIHSGKSIEGNYLSFLEFNDKTNKESLPEKMMTFPFMKNSELCNGCMVCVEECPTSAIAIDLHIKAYNSLTH</sequence>
<dbReference type="Pfam" id="PF12838">
    <property type="entry name" value="Fer4_7"/>
    <property type="match status" value="1"/>
</dbReference>
<dbReference type="GO" id="GO:0046872">
    <property type="term" value="F:metal ion binding"/>
    <property type="evidence" value="ECO:0007669"/>
    <property type="project" value="UniProtKB-KW"/>
</dbReference>
<name>I6ZPR3_MELRP</name>
<dbReference type="PANTHER" id="PTHR24960:SF79">
    <property type="entry name" value="PHOTOSYSTEM I IRON-SULFUR CENTER"/>
    <property type="match status" value="1"/>
</dbReference>
<evidence type="ECO:0000313" key="7">
    <source>
        <dbReference type="Proteomes" id="UP000009011"/>
    </source>
</evidence>
<dbReference type="PROSITE" id="PS51379">
    <property type="entry name" value="4FE4S_FER_2"/>
    <property type="match status" value="2"/>
</dbReference>
<dbReference type="OrthoDB" id="9795302at2"/>
<dbReference type="KEGG" id="mro:MROS_0787"/>
<dbReference type="EMBL" id="CP003557">
    <property type="protein sequence ID" value="AFN74029.1"/>
    <property type="molecule type" value="Genomic_DNA"/>
</dbReference>
<evidence type="ECO:0000313" key="6">
    <source>
        <dbReference type="EMBL" id="AFN74029.1"/>
    </source>
</evidence>
<dbReference type="Gene3D" id="3.30.70.20">
    <property type="match status" value="2"/>
</dbReference>
<dbReference type="AlphaFoldDB" id="I6ZPR3"/>
<dbReference type="eggNOG" id="COG1143">
    <property type="taxonomic scope" value="Bacteria"/>
</dbReference>
<dbReference type="InterPro" id="IPR050157">
    <property type="entry name" value="PSI_iron-sulfur_center"/>
</dbReference>
<dbReference type="Proteomes" id="UP000009011">
    <property type="component" value="Chromosome"/>
</dbReference>
<keyword evidence="1" id="KW-0004">4Fe-4S</keyword>
<evidence type="ECO:0000256" key="4">
    <source>
        <dbReference type="ARBA" id="ARBA00023014"/>
    </source>
</evidence>
<proteinExistence type="predicted"/>
<gene>
    <name evidence="6" type="ordered locus">MROS_0787</name>
</gene>
<keyword evidence="4" id="KW-0411">Iron-sulfur</keyword>
<evidence type="ECO:0000256" key="1">
    <source>
        <dbReference type="ARBA" id="ARBA00022485"/>
    </source>
</evidence>
<dbReference type="InterPro" id="IPR017900">
    <property type="entry name" value="4Fe4S_Fe_S_CS"/>
</dbReference>
<reference evidence="6 7" key="1">
    <citation type="journal article" date="2013" name="PLoS ONE">
        <title>Genomic analysis of Melioribacter roseus, facultatively anaerobic organotrophic bacterium representing a novel deep lineage within Bacteriodetes/Chlorobi group.</title>
        <authorList>
            <person name="Kadnikov V.V."/>
            <person name="Mardanov A.V."/>
            <person name="Podosokorskaya O.A."/>
            <person name="Gavrilov S.N."/>
            <person name="Kublanov I.V."/>
            <person name="Beletsky A.V."/>
            <person name="Bonch-Osmolovskaya E.A."/>
            <person name="Ravin N.V."/>
        </authorList>
    </citation>
    <scope>NUCLEOTIDE SEQUENCE [LARGE SCALE GENOMIC DNA]</scope>
    <source>
        <strain evidence="7">JCM 17771 / P3M-2</strain>
    </source>
</reference>
<evidence type="ECO:0000259" key="5">
    <source>
        <dbReference type="PROSITE" id="PS51379"/>
    </source>
</evidence>
<dbReference type="HOGENOM" id="CLU_2302535_0_0_10"/>